<name>A0A7R8CNQ8_LEPSM</name>
<evidence type="ECO:0000313" key="1">
    <source>
        <dbReference type="EMBL" id="CAF2875243.1"/>
    </source>
</evidence>
<gene>
    <name evidence="1" type="ORF">LSAA_6886</name>
</gene>
<accession>A0A7R8CNQ8</accession>
<dbReference type="EMBL" id="HG994581">
    <property type="protein sequence ID" value="CAF2875243.1"/>
    <property type="molecule type" value="Genomic_DNA"/>
</dbReference>
<sequence>MYGIMKYFMEIGEFNQPVEYQDQSSMYQAEWNRLNQIYIIDHFLKKFKVSIDEDEDSSDEEFDRIRKTAFMKRRIMRKERIMKLRKRELARDKLVVQISRHWRHCVFLSRVSLKVKEKKLDKRFFDKISNHESRLDDLSNKMKDIGFSEKENSVKTKKNGKIFFN</sequence>
<keyword evidence="2" id="KW-1185">Reference proteome</keyword>
<reference evidence="1" key="1">
    <citation type="submission" date="2021-02" db="EMBL/GenBank/DDBJ databases">
        <authorList>
            <person name="Bekaert M."/>
        </authorList>
    </citation>
    <scope>NUCLEOTIDE SEQUENCE</scope>
    <source>
        <strain evidence="1">IoA-00</strain>
    </source>
</reference>
<dbReference type="Proteomes" id="UP000675881">
    <property type="component" value="Chromosome 2"/>
</dbReference>
<organism evidence="1 2">
    <name type="scientific">Lepeophtheirus salmonis</name>
    <name type="common">Salmon louse</name>
    <name type="synonym">Caligus salmonis</name>
    <dbReference type="NCBI Taxonomy" id="72036"/>
    <lineage>
        <taxon>Eukaryota</taxon>
        <taxon>Metazoa</taxon>
        <taxon>Ecdysozoa</taxon>
        <taxon>Arthropoda</taxon>
        <taxon>Crustacea</taxon>
        <taxon>Multicrustacea</taxon>
        <taxon>Hexanauplia</taxon>
        <taxon>Copepoda</taxon>
        <taxon>Siphonostomatoida</taxon>
        <taxon>Caligidae</taxon>
        <taxon>Lepeophtheirus</taxon>
    </lineage>
</organism>
<protein>
    <submittedName>
        <fullName evidence="1">(salmon louse) hypothetical protein</fullName>
    </submittedName>
</protein>
<proteinExistence type="predicted"/>
<dbReference type="AlphaFoldDB" id="A0A7R8CNQ8"/>
<evidence type="ECO:0000313" key="2">
    <source>
        <dbReference type="Proteomes" id="UP000675881"/>
    </source>
</evidence>